<dbReference type="PANTHER" id="PTHR37823:SF1">
    <property type="entry name" value="CYTOCHROME C-553-LIKE"/>
    <property type="match status" value="1"/>
</dbReference>
<evidence type="ECO:0000256" key="4">
    <source>
        <dbReference type="ARBA" id="ARBA00022982"/>
    </source>
</evidence>
<keyword evidence="1" id="KW-0813">Transport</keyword>
<dbReference type="Proteomes" id="UP000298049">
    <property type="component" value="Chromosome"/>
</dbReference>
<evidence type="ECO:0000256" key="1">
    <source>
        <dbReference type="ARBA" id="ARBA00022448"/>
    </source>
</evidence>
<feature type="domain" description="Cytochrome c" evidence="7">
    <location>
        <begin position="43"/>
        <end position="127"/>
    </location>
</feature>
<evidence type="ECO:0000256" key="3">
    <source>
        <dbReference type="ARBA" id="ARBA00022723"/>
    </source>
</evidence>
<evidence type="ECO:0000259" key="7">
    <source>
        <dbReference type="PROSITE" id="PS51007"/>
    </source>
</evidence>
<dbReference type="KEGG" id="hmi:soil367_09045"/>
<dbReference type="RefSeq" id="WP_136548783.1">
    <property type="nucleotide sequence ID" value="NZ_CP031093.1"/>
</dbReference>
<dbReference type="PROSITE" id="PS51007">
    <property type="entry name" value="CYTC"/>
    <property type="match status" value="2"/>
</dbReference>
<keyword evidence="5 6" id="KW-0408">Iron</keyword>
<keyword evidence="3 6" id="KW-0479">Metal-binding</keyword>
<dbReference type="AlphaFoldDB" id="A0A4P7XGE5"/>
<evidence type="ECO:0000313" key="8">
    <source>
        <dbReference type="EMBL" id="QCF26061.1"/>
    </source>
</evidence>
<evidence type="ECO:0000313" key="9">
    <source>
        <dbReference type="Proteomes" id="UP000298049"/>
    </source>
</evidence>
<dbReference type="Gene3D" id="1.10.760.10">
    <property type="entry name" value="Cytochrome c-like domain"/>
    <property type="match status" value="2"/>
</dbReference>
<dbReference type="PANTHER" id="PTHR37823">
    <property type="entry name" value="CYTOCHROME C-553-LIKE"/>
    <property type="match status" value="1"/>
</dbReference>
<dbReference type="InterPro" id="IPR051811">
    <property type="entry name" value="Cytochrome_c550/c551-like"/>
</dbReference>
<protein>
    <submittedName>
        <fullName evidence="8">Cytochrome c</fullName>
    </submittedName>
</protein>
<name>A0A4P7XGE5_9ALTE</name>
<dbReference type="EMBL" id="CP031093">
    <property type="protein sequence ID" value="QCF26061.1"/>
    <property type="molecule type" value="Genomic_DNA"/>
</dbReference>
<dbReference type="GO" id="GO:0009055">
    <property type="term" value="F:electron transfer activity"/>
    <property type="evidence" value="ECO:0007669"/>
    <property type="project" value="InterPro"/>
</dbReference>
<feature type="domain" description="Cytochrome c" evidence="7">
    <location>
        <begin position="163"/>
        <end position="272"/>
    </location>
</feature>
<dbReference type="SUPFAM" id="SSF46626">
    <property type="entry name" value="Cytochrome c"/>
    <property type="match status" value="2"/>
</dbReference>
<keyword evidence="2 6" id="KW-0349">Heme</keyword>
<proteinExistence type="predicted"/>
<keyword evidence="9" id="KW-1185">Reference proteome</keyword>
<reference evidence="8 9" key="1">
    <citation type="submission" date="2018-07" db="EMBL/GenBank/DDBJ databases">
        <title>Marsedoiliclastica nanhaica gen. nov. sp. nov., a novel marine hydrocarbonoclastic bacterium isolated from an in-situ enriched hydrocarbon-degrading consortium in deep-sea sediment.</title>
        <authorList>
            <person name="Dong C."/>
            <person name="Ma T."/>
            <person name="Liu R."/>
            <person name="Shao Z."/>
        </authorList>
    </citation>
    <scope>NUCLEOTIDE SEQUENCE [LARGE SCALE GENOMIC DNA]</scope>
    <source>
        <strain evidence="9">soil36-7</strain>
    </source>
</reference>
<sequence length="272" mass="29707">MTRKQARLFAIIATAVTATAFIGMTLHSHTRFDDLTHAENITPEVLRGKQVWHDYNCVNCHTLFGEGAYYAPDLTKITDHRGIPYLTAFMKDPSQFYSEERHRRVMPDMGLSDQEIDDVLVFLQWIADIDNQGWPPRPILVSGETIPGTNIGKPAIPVSASDGPVAKGEALFSSTPPGCFACHSVAKGVSMAGPSLAGIALTAESVLNSDDYTGEATTVGEYIRESIVNPSAYVVPGQMYSSGGQSFMPANYELDLTEQEVDQLVEYLLTLK</sequence>
<dbReference type="Pfam" id="PF00034">
    <property type="entry name" value="Cytochrom_C"/>
    <property type="match status" value="2"/>
</dbReference>
<evidence type="ECO:0000256" key="2">
    <source>
        <dbReference type="ARBA" id="ARBA00022617"/>
    </source>
</evidence>
<dbReference type="GO" id="GO:0046872">
    <property type="term" value="F:metal ion binding"/>
    <property type="evidence" value="ECO:0007669"/>
    <property type="project" value="UniProtKB-KW"/>
</dbReference>
<evidence type="ECO:0000256" key="5">
    <source>
        <dbReference type="ARBA" id="ARBA00023004"/>
    </source>
</evidence>
<keyword evidence="4" id="KW-0249">Electron transport</keyword>
<dbReference type="InterPro" id="IPR009056">
    <property type="entry name" value="Cyt_c-like_dom"/>
</dbReference>
<evidence type="ECO:0000256" key="6">
    <source>
        <dbReference type="PROSITE-ProRule" id="PRU00433"/>
    </source>
</evidence>
<organism evidence="8 9">
    <name type="scientific">Hydrocarboniclastica marina</name>
    <dbReference type="NCBI Taxonomy" id="2259620"/>
    <lineage>
        <taxon>Bacteria</taxon>
        <taxon>Pseudomonadati</taxon>
        <taxon>Pseudomonadota</taxon>
        <taxon>Gammaproteobacteria</taxon>
        <taxon>Alteromonadales</taxon>
        <taxon>Alteromonadaceae</taxon>
        <taxon>Hydrocarboniclastica</taxon>
    </lineage>
</organism>
<dbReference type="GO" id="GO:0020037">
    <property type="term" value="F:heme binding"/>
    <property type="evidence" value="ECO:0007669"/>
    <property type="project" value="InterPro"/>
</dbReference>
<accession>A0A4P7XGE5</accession>
<dbReference type="OrthoDB" id="9809720at2"/>
<dbReference type="InterPro" id="IPR036909">
    <property type="entry name" value="Cyt_c-like_dom_sf"/>
</dbReference>
<gene>
    <name evidence="8" type="ORF">soil367_09045</name>
</gene>